<evidence type="ECO:0000313" key="5">
    <source>
        <dbReference type="Proteomes" id="UP000502508"/>
    </source>
</evidence>
<proteinExistence type="predicted"/>
<evidence type="ECO:0000259" key="3">
    <source>
        <dbReference type="Pfam" id="PF00296"/>
    </source>
</evidence>
<dbReference type="InterPro" id="IPR050564">
    <property type="entry name" value="F420-G6PD/mer"/>
</dbReference>
<dbReference type="Pfam" id="PF00296">
    <property type="entry name" value="Bac_luciferase"/>
    <property type="match status" value="1"/>
</dbReference>
<gene>
    <name evidence="4" type="ORF">Pflav_022120</name>
</gene>
<accession>A0A6F8XPN3</accession>
<keyword evidence="1" id="KW-0560">Oxidoreductase</keyword>
<dbReference type="EMBL" id="AP022870">
    <property type="protein sequence ID" value="BCB75802.1"/>
    <property type="molecule type" value="Genomic_DNA"/>
</dbReference>
<dbReference type="GO" id="GO:0016705">
    <property type="term" value="F:oxidoreductase activity, acting on paired donors, with incorporation or reduction of molecular oxygen"/>
    <property type="evidence" value="ECO:0007669"/>
    <property type="project" value="InterPro"/>
</dbReference>
<dbReference type="InterPro" id="IPR011251">
    <property type="entry name" value="Luciferase-like_dom"/>
</dbReference>
<dbReference type="Gene3D" id="3.20.20.30">
    <property type="entry name" value="Luciferase-like domain"/>
    <property type="match status" value="1"/>
</dbReference>
<dbReference type="PANTHER" id="PTHR43244:SF1">
    <property type="entry name" value="5,10-METHYLENETETRAHYDROMETHANOPTERIN REDUCTASE"/>
    <property type="match status" value="1"/>
</dbReference>
<dbReference type="Proteomes" id="UP000502508">
    <property type="component" value="Chromosome"/>
</dbReference>
<evidence type="ECO:0000256" key="1">
    <source>
        <dbReference type="ARBA" id="ARBA00023002"/>
    </source>
</evidence>
<evidence type="ECO:0000313" key="4">
    <source>
        <dbReference type="EMBL" id="BCB75802.1"/>
    </source>
</evidence>
<dbReference type="KEGG" id="pfla:Pflav_022120"/>
<dbReference type="InterPro" id="IPR036661">
    <property type="entry name" value="Luciferase-like_sf"/>
</dbReference>
<dbReference type="CDD" id="cd01097">
    <property type="entry name" value="Tetrahydromethanopterin_reductase"/>
    <property type="match status" value="1"/>
</dbReference>
<evidence type="ECO:0000256" key="2">
    <source>
        <dbReference type="SAM" id="MobiDB-lite"/>
    </source>
</evidence>
<dbReference type="AlphaFoldDB" id="A0A6F8XPN3"/>
<feature type="region of interest" description="Disordered" evidence="2">
    <location>
        <begin position="142"/>
        <end position="178"/>
    </location>
</feature>
<dbReference type="PANTHER" id="PTHR43244">
    <property type="match status" value="1"/>
</dbReference>
<reference evidence="4 5" key="2">
    <citation type="submission" date="2020-03" db="EMBL/GenBank/DDBJ databases">
        <authorList>
            <person name="Ichikawa N."/>
            <person name="Kimura A."/>
            <person name="Kitahashi Y."/>
            <person name="Uohara A."/>
        </authorList>
    </citation>
    <scope>NUCLEOTIDE SEQUENCE [LARGE SCALE GENOMIC DNA]</scope>
    <source>
        <strain evidence="4 5">NBRC 107702</strain>
    </source>
</reference>
<sequence length="178" mass="18672">MEEAIVVVRALSGGGGPVTYEGEFYRVDGLVPARVPTPPIWTGSVAPKSLAVTGRRADGWIPGHAADWLSQRYATSRPIIDEAATAAGRDPAEVATIYNLPGRITASPLRATRDAGGRWIGGSVEQWVAELTGAVLAHGAGASSSSRCTTAPHWTPRSAVGRGRSRRRYGRQSPGEGS</sequence>
<name>A0A6F8XPN3_9ACTN</name>
<protein>
    <recommendedName>
        <fullName evidence="3">Luciferase-like domain-containing protein</fullName>
    </recommendedName>
</protein>
<keyword evidence="5" id="KW-1185">Reference proteome</keyword>
<organism evidence="4 5">
    <name type="scientific">Phytohabitans flavus</name>
    <dbReference type="NCBI Taxonomy" id="1076124"/>
    <lineage>
        <taxon>Bacteria</taxon>
        <taxon>Bacillati</taxon>
        <taxon>Actinomycetota</taxon>
        <taxon>Actinomycetes</taxon>
        <taxon>Micromonosporales</taxon>
        <taxon>Micromonosporaceae</taxon>
    </lineage>
</organism>
<feature type="domain" description="Luciferase-like" evidence="3">
    <location>
        <begin position="1"/>
        <end position="139"/>
    </location>
</feature>
<dbReference type="SUPFAM" id="SSF51679">
    <property type="entry name" value="Bacterial luciferase-like"/>
    <property type="match status" value="1"/>
</dbReference>
<reference evidence="4 5" key="1">
    <citation type="submission" date="2020-03" db="EMBL/GenBank/DDBJ databases">
        <title>Whole genome shotgun sequence of Phytohabitans flavus NBRC 107702.</title>
        <authorList>
            <person name="Komaki H."/>
            <person name="Tamura T."/>
        </authorList>
    </citation>
    <scope>NUCLEOTIDE SEQUENCE [LARGE SCALE GENOMIC DNA]</scope>
    <source>
        <strain evidence="4 5">NBRC 107702</strain>
    </source>
</reference>